<dbReference type="AlphaFoldDB" id="A0A2D4J321"/>
<protein>
    <submittedName>
        <fullName evidence="2">Uncharacterized protein</fullName>
    </submittedName>
</protein>
<accession>A0A2D4J321</accession>
<evidence type="ECO:0000313" key="2">
    <source>
        <dbReference type="EMBL" id="LAA90875.1"/>
    </source>
</evidence>
<sequence length="100" mass="11876">MNYKECLIQTTCCSQTNFSSPSKETTSKLWTVDVPIPWQHVVAKERKMEPKKKASKQNRKKSWQRKTMVCILILPTRDLFFRICLQQNSRIINLKYIINN</sequence>
<proteinExistence type="predicted"/>
<name>A0A2D4J321_MICLE</name>
<organism evidence="2">
    <name type="scientific">Micrurus lemniscatus lemniscatus</name>
    <dbReference type="NCBI Taxonomy" id="129467"/>
    <lineage>
        <taxon>Eukaryota</taxon>
        <taxon>Metazoa</taxon>
        <taxon>Chordata</taxon>
        <taxon>Craniata</taxon>
        <taxon>Vertebrata</taxon>
        <taxon>Euteleostomi</taxon>
        <taxon>Lepidosauria</taxon>
        <taxon>Squamata</taxon>
        <taxon>Bifurcata</taxon>
        <taxon>Unidentata</taxon>
        <taxon>Episquamata</taxon>
        <taxon>Toxicofera</taxon>
        <taxon>Serpentes</taxon>
        <taxon>Colubroidea</taxon>
        <taxon>Elapidae</taxon>
        <taxon>Elapinae</taxon>
        <taxon>Micrurus</taxon>
    </lineage>
</organism>
<evidence type="ECO:0000256" key="1">
    <source>
        <dbReference type="SAM" id="MobiDB-lite"/>
    </source>
</evidence>
<feature type="region of interest" description="Disordered" evidence="1">
    <location>
        <begin position="45"/>
        <end position="64"/>
    </location>
</feature>
<dbReference type="EMBL" id="IACK01147085">
    <property type="protein sequence ID" value="LAA90875.1"/>
    <property type="molecule type" value="Transcribed_RNA"/>
</dbReference>
<reference evidence="2" key="2">
    <citation type="submission" date="2017-11" db="EMBL/GenBank/DDBJ databases">
        <title>Coralsnake Venomics: Analyses of Venom Gland Transcriptomes and Proteomes of Six Brazilian Taxa.</title>
        <authorList>
            <person name="Aird S.D."/>
            <person name="Jorge da Silva N."/>
            <person name="Qiu L."/>
            <person name="Villar-Briones A."/>
            <person name="Aparecida-Saddi V."/>
            <person name="Campos-Telles M.P."/>
            <person name="Grau M."/>
            <person name="Mikheyev A.S."/>
        </authorList>
    </citation>
    <scope>NUCLEOTIDE SEQUENCE</scope>
    <source>
        <tissue evidence="2">Venom_gland</tissue>
    </source>
</reference>
<feature type="compositionally biased region" description="Basic residues" evidence="1">
    <location>
        <begin position="53"/>
        <end position="64"/>
    </location>
</feature>
<reference evidence="2" key="1">
    <citation type="submission" date="2017-07" db="EMBL/GenBank/DDBJ databases">
        <authorList>
            <person name="Mikheyev A."/>
            <person name="Grau M."/>
        </authorList>
    </citation>
    <scope>NUCLEOTIDE SEQUENCE</scope>
    <source>
        <tissue evidence="2">Venom_gland</tissue>
    </source>
</reference>